<feature type="transmembrane region" description="Helical" evidence="1">
    <location>
        <begin position="114"/>
        <end position="131"/>
    </location>
</feature>
<name>A0AAW9K5L7_CARML</name>
<feature type="transmembrane region" description="Helical" evidence="1">
    <location>
        <begin position="7"/>
        <end position="29"/>
    </location>
</feature>
<keyword evidence="1" id="KW-0472">Membrane</keyword>
<keyword evidence="1" id="KW-0812">Transmembrane</keyword>
<accession>A0AAW9K5L7</accession>
<evidence type="ECO:0000313" key="2">
    <source>
        <dbReference type="EMBL" id="MDZ5760021.1"/>
    </source>
</evidence>
<evidence type="ECO:0000256" key="1">
    <source>
        <dbReference type="SAM" id="Phobius"/>
    </source>
</evidence>
<dbReference type="EMBL" id="JAVBVO010000005">
    <property type="protein sequence ID" value="MDZ5760021.1"/>
    <property type="molecule type" value="Genomic_DNA"/>
</dbReference>
<keyword evidence="1" id="KW-1133">Transmembrane helix</keyword>
<protein>
    <submittedName>
        <fullName evidence="2">Uncharacterized protein</fullName>
    </submittedName>
</protein>
<reference evidence="2" key="1">
    <citation type="submission" date="2023-08" db="EMBL/GenBank/DDBJ databases">
        <title>Genomic characterization of piscicolin 126 produced by Carnobacterium maltaromaticum CM22 strain isolated from salmon (Salmo salar).</title>
        <authorList>
            <person name="Gonzalez-Gragera E."/>
            <person name="Garcia-Lopez J.D."/>
            <person name="Teso-Perez C."/>
            <person name="Gimenez-Hernandez I."/>
            <person name="Peralta-Sanchez J.M."/>
            <person name="Valdivia E."/>
            <person name="Montalban-Lopez M."/>
            <person name="Martin-Platero A.M."/>
            <person name="Banos A."/>
            <person name="Martinez-Bueno M."/>
        </authorList>
    </citation>
    <scope>NUCLEOTIDE SEQUENCE</scope>
    <source>
        <strain evidence="2">CM22</strain>
    </source>
</reference>
<evidence type="ECO:0000313" key="3">
    <source>
        <dbReference type="Proteomes" id="UP001290462"/>
    </source>
</evidence>
<gene>
    <name evidence="2" type="ORF">RAK27_15405</name>
</gene>
<feature type="transmembrane region" description="Helical" evidence="1">
    <location>
        <begin position="77"/>
        <end position="94"/>
    </location>
</feature>
<dbReference type="RefSeq" id="WP_056999915.1">
    <property type="nucleotide sequence ID" value="NZ_BJOJ01000034.1"/>
</dbReference>
<sequence length="138" mass="16161">MKDKNKWLHYLLFFLIMGLGVFLICYVNFRIGIFSVQNKESLWMFFAKYITTIFLGVLIGIEFLVSQINKSGQWRINLAKLTFLGIPSILFTFFNVQIANLNPGLNFLSTNQTFLIFWQIVLGYTLVTSFYKNDSIRF</sequence>
<feature type="transmembrane region" description="Helical" evidence="1">
    <location>
        <begin position="41"/>
        <end position="65"/>
    </location>
</feature>
<dbReference type="GeneID" id="83606593"/>
<dbReference type="AlphaFoldDB" id="A0AAW9K5L7"/>
<dbReference type="Proteomes" id="UP001290462">
    <property type="component" value="Unassembled WGS sequence"/>
</dbReference>
<organism evidence="2 3">
    <name type="scientific">Carnobacterium maltaromaticum</name>
    <name type="common">Carnobacterium piscicola</name>
    <dbReference type="NCBI Taxonomy" id="2751"/>
    <lineage>
        <taxon>Bacteria</taxon>
        <taxon>Bacillati</taxon>
        <taxon>Bacillota</taxon>
        <taxon>Bacilli</taxon>
        <taxon>Lactobacillales</taxon>
        <taxon>Carnobacteriaceae</taxon>
        <taxon>Carnobacterium</taxon>
    </lineage>
</organism>
<comment type="caution">
    <text evidence="2">The sequence shown here is derived from an EMBL/GenBank/DDBJ whole genome shotgun (WGS) entry which is preliminary data.</text>
</comment>
<proteinExistence type="predicted"/>